<gene>
    <name evidence="1" type="ORF">MATL_G00025740</name>
</gene>
<name>A0A9D3TCI3_MEGAT</name>
<protein>
    <submittedName>
        <fullName evidence="1">Uncharacterized protein</fullName>
    </submittedName>
</protein>
<dbReference type="EMBL" id="JAFDVH010000002">
    <property type="protein sequence ID" value="KAG7487643.1"/>
    <property type="molecule type" value="Genomic_DNA"/>
</dbReference>
<dbReference type="AlphaFoldDB" id="A0A9D3TCI3"/>
<dbReference type="Proteomes" id="UP001046870">
    <property type="component" value="Chromosome 2"/>
</dbReference>
<proteinExistence type="predicted"/>
<evidence type="ECO:0000313" key="2">
    <source>
        <dbReference type="Proteomes" id="UP001046870"/>
    </source>
</evidence>
<organism evidence="1 2">
    <name type="scientific">Megalops atlanticus</name>
    <name type="common">Tarpon</name>
    <name type="synonym">Clupea gigantea</name>
    <dbReference type="NCBI Taxonomy" id="7932"/>
    <lineage>
        <taxon>Eukaryota</taxon>
        <taxon>Metazoa</taxon>
        <taxon>Chordata</taxon>
        <taxon>Craniata</taxon>
        <taxon>Vertebrata</taxon>
        <taxon>Euteleostomi</taxon>
        <taxon>Actinopterygii</taxon>
        <taxon>Neopterygii</taxon>
        <taxon>Teleostei</taxon>
        <taxon>Elopiformes</taxon>
        <taxon>Megalopidae</taxon>
        <taxon>Megalops</taxon>
    </lineage>
</organism>
<accession>A0A9D3TCI3</accession>
<sequence>MLIPRSMSSLVEDRVKAADFIGCHLGGGEAREWRGLDFLEGLCGGRGKYRTHNIRGPLLVRSALTAALVDQLR</sequence>
<keyword evidence="2" id="KW-1185">Reference proteome</keyword>
<reference evidence="1" key="1">
    <citation type="submission" date="2021-01" db="EMBL/GenBank/DDBJ databases">
        <authorList>
            <person name="Zahm M."/>
            <person name="Roques C."/>
            <person name="Cabau C."/>
            <person name="Klopp C."/>
            <person name="Donnadieu C."/>
            <person name="Jouanno E."/>
            <person name="Lampietro C."/>
            <person name="Louis A."/>
            <person name="Herpin A."/>
            <person name="Echchiki A."/>
            <person name="Berthelot C."/>
            <person name="Parey E."/>
            <person name="Roest-Crollius H."/>
            <person name="Braasch I."/>
            <person name="Postlethwait J."/>
            <person name="Bobe J."/>
            <person name="Montfort J."/>
            <person name="Bouchez O."/>
            <person name="Begum T."/>
            <person name="Mejri S."/>
            <person name="Adams A."/>
            <person name="Chen W.-J."/>
            <person name="Guiguen Y."/>
        </authorList>
    </citation>
    <scope>NUCLEOTIDE SEQUENCE</scope>
    <source>
        <strain evidence="1">YG-15Mar2019-1</strain>
        <tissue evidence="1">Brain</tissue>
    </source>
</reference>
<comment type="caution">
    <text evidence="1">The sequence shown here is derived from an EMBL/GenBank/DDBJ whole genome shotgun (WGS) entry which is preliminary data.</text>
</comment>
<evidence type="ECO:0000313" key="1">
    <source>
        <dbReference type="EMBL" id="KAG7487643.1"/>
    </source>
</evidence>